<accession>A0ABT9UAA1</accession>
<reference evidence="1 2" key="1">
    <citation type="submission" date="2023-07" db="EMBL/GenBank/DDBJ databases">
        <title>Sorghum-associated microbial communities from plants grown in Nebraska, USA.</title>
        <authorList>
            <person name="Schachtman D."/>
        </authorList>
    </citation>
    <scope>NUCLEOTIDE SEQUENCE [LARGE SCALE GENOMIC DNA]</scope>
    <source>
        <strain evidence="1 2">CC482</strain>
    </source>
</reference>
<organism evidence="1 2">
    <name type="scientific">Paenibacillus harenae</name>
    <dbReference type="NCBI Taxonomy" id="306543"/>
    <lineage>
        <taxon>Bacteria</taxon>
        <taxon>Bacillati</taxon>
        <taxon>Bacillota</taxon>
        <taxon>Bacilli</taxon>
        <taxon>Bacillales</taxon>
        <taxon>Paenibacillaceae</taxon>
        <taxon>Paenibacillus</taxon>
    </lineage>
</organism>
<dbReference type="Gene3D" id="2.60.40.10">
    <property type="entry name" value="Immunoglobulins"/>
    <property type="match status" value="1"/>
</dbReference>
<keyword evidence="2" id="KW-1185">Reference proteome</keyword>
<sequence>MEPPNSISTMLVILYNYTPLTNDGVESLPAVIDNVSLVVVKSNSSTKQAHIYELNLFQTPSAAPLTPEISWIQGHDSVVDLFWNHTGAQSYNVKRSTSASGPFVTIAANLKVRSYSDNTAINGNTYYYVVSASNEAGESAN</sequence>
<comment type="caution">
    <text evidence="1">The sequence shown here is derived from an EMBL/GenBank/DDBJ whole genome shotgun (WGS) entry which is preliminary data.</text>
</comment>
<dbReference type="SUPFAM" id="SSF49265">
    <property type="entry name" value="Fibronectin type III"/>
    <property type="match status" value="1"/>
</dbReference>
<name>A0ABT9UAA1_PAEHA</name>
<evidence type="ECO:0000313" key="2">
    <source>
        <dbReference type="Proteomes" id="UP001229346"/>
    </source>
</evidence>
<proteinExistence type="predicted"/>
<gene>
    <name evidence="1" type="ORF">J2T15_006046</name>
</gene>
<protein>
    <submittedName>
        <fullName evidence="1">Fibronectin type 3 domain-containing protein</fullName>
    </submittedName>
</protein>
<evidence type="ECO:0000313" key="1">
    <source>
        <dbReference type="EMBL" id="MDQ0116565.1"/>
    </source>
</evidence>
<dbReference type="InterPro" id="IPR036116">
    <property type="entry name" value="FN3_sf"/>
</dbReference>
<dbReference type="InterPro" id="IPR013783">
    <property type="entry name" value="Ig-like_fold"/>
</dbReference>
<dbReference type="EMBL" id="JAUSSU010000021">
    <property type="protein sequence ID" value="MDQ0116565.1"/>
    <property type="molecule type" value="Genomic_DNA"/>
</dbReference>
<dbReference type="Proteomes" id="UP001229346">
    <property type="component" value="Unassembled WGS sequence"/>
</dbReference>